<organism evidence="1">
    <name type="scientific">Anoplophora glabripennis</name>
    <name type="common">Asian longhorn beetle</name>
    <name type="synonym">Anoplophora nobilis</name>
    <dbReference type="NCBI Taxonomy" id="217634"/>
    <lineage>
        <taxon>Eukaryota</taxon>
        <taxon>Metazoa</taxon>
        <taxon>Ecdysozoa</taxon>
        <taxon>Arthropoda</taxon>
        <taxon>Hexapoda</taxon>
        <taxon>Insecta</taxon>
        <taxon>Pterygota</taxon>
        <taxon>Neoptera</taxon>
        <taxon>Endopterygota</taxon>
        <taxon>Coleoptera</taxon>
        <taxon>Polyphaga</taxon>
        <taxon>Cucujiformia</taxon>
        <taxon>Chrysomeloidea</taxon>
        <taxon>Cerambycidae</taxon>
        <taxon>Lamiinae</taxon>
        <taxon>Lamiini</taxon>
        <taxon>Anoplophora</taxon>
    </lineage>
</organism>
<sequence length="148" mass="17567">MPLILDMQGFKVEQNRFIVKELAAYDGTKTAHYIFKAPFSVKLLSPDLQKQVTWLTNNYHCLNWNEGYTPFHKFSNIMKELMEKKDVIYVKGKEKADYVRQYSPTVVYELEEHPPLQIAEARCFYHKKSKCMCALTNVFYLYETFIML</sequence>
<evidence type="ECO:0000313" key="1">
    <source>
        <dbReference type="EMBL" id="JAB63264.1"/>
    </source>
</evidence>
<dbReference type="EMBL" id="GALX01005202">
    <property type="protein sequence ID" value="JAB63264.1"/>
    <property type="molecule type" value="Transcribed_RNA"/>
</dbReference>
<dbReference type="AlphaFoldDB" id="V5GGY8"/>
<protein>
    <submittedName>
        <fullName evidence="1">Uncharacterized protein</fullName>
    </submittedName>
</protein>
<proteinExistence type="predicted"/>
<reference evidence="1" key="1">
    <citation type="submission" date="2013-07" db="EMBL/GenBank/DDBJ databases">
        <title>Midgut Transcriptome Profiling of Anoplphora glabripennis, a Lignocellulose Degrading, Wood-Boring Cerambycid.</title>
        <authorList>
            <person name="Scully E.D."/>
            <person name="Hoover K."/>
            <person name="Carlson J.E."/>
            <person name="Tien M."/>
            <person name="Geib S.M."/>
        </authorList>
    </citation>
    <scope>NUCLEOTIDE SEQUENCE</scope>
</reference>
<name>V5GGY8_ANOGL</name>
<accession>V5GGY8</accession>